<dbReference type="Gene3D" id="3.40.50.300">
    <property type="entry name" value="P-loop containing nucleotide triphosphate hydrolases"/>
    <property type="match status" value="1"/>
</dbReference>
<proteinExistence type="inferred from homology"/>
<dbReference type="InterPro" id="IPR017926">
    <property type="entry name" value="GATASE"/>
</dbReference>
<evidence type="ECO:0000256" key="3">
    <source>
        <dbReference type="ARBA" id="ARBA00022598"/>
    </source>
</evidence>
<comment type="function">
    <text evidence="9">Catalyzes the ATP-dependent amination of UTP to CTP with either L-glutamine or ammonia as the source of nitrogen. Regulates intracellular CTP levels through interactions with the four ribonucleotide triphosphates.</text>
</comment>
<dbReference type="PROSITE" id="PS51273">
    <property type="entry name" value="GATASE_TYPE_1"/>
    <property type="match status" value="1"/>
</dbReference>
<dbReference type="GO" id="GO:0003883">
    <property type="term" value="F:CTP synthase activity"/>
    <property type="evidence" value="ECO:0007669"/>
    <property type="project" value="UniProtKB-EC"/>
</dbReference>
<keyword evidence="9" id="KW-0479">Metal-binding</keyword>
<feature type="binding site" evidence="9">
    <location>
        <begin position="14"/>
        <end position="19"/>
    </location>
    <ligand>
        <name>ATP</name>
        <dbReference type="ChEBI" id="CHEBI:30616"/>
    </ligand>
</feature>
<comment type="caution">
    <text evidence="12">The sequence shown here is derived from an EMBL/GenBank/DDBJ whole genome shotgun (WGS) entry which is preliminary data.</text>
</comment>
<protein>
    <recommendedName>
        <fullName evidence="9">CTP synthase</fullName>
        <ecNumber evidence="9">6.3.4.2</ecNumber>
    </recommendedName>
    <alternativeName>
        <fullName evidence="9">Cytidine 5'-triphosphate synthase</fullName>
    </alternativeName>
    <alternativeName>
        <fullName evidence="9">Cytidine triphosphate synthetase</fullName>
        <shortName evidence="9">CTP synthetase</shortName>
        <shortName evidence="9">CTPS</shortName>
    </alternativeName>
    <alternativeName>
        <fullName evidence="9">UTP--ammonia ligase</fullName>
    </alternativeName>
</protein>
<dbReference type="Proteomes" id="UP001246372">
    <property type="component" value="Unassembled WGS sequence"/>
</dbReference>
<dbReference type="InterPro" id="IPR027417">
    <property type="entry name" value="P-loop_NTPase"/>
</dbReference>
<evidence type="ECO:0000256" key="7">
    <source>
        <dbReference type="ARBA" id="ARBA00022975"/>
    </source>
</evidence>
<comment type="catalytic activity">
    <reaction evidence="8 9">
        <text>UTP + L-glutamine + ATP + H2O = CTP + L-glutamate + ADP + phosphate + 2 H(+)</text>
        <dbReference type="Rhea" id="RHEA:26426"/>
        <dbReference type="ChEBI" id="CHEBI:15377"/>
        <dbReference type="ChEBI" id="CHEBI:15378"/>
        <dbReference type="ChEBI" id="CHEBI:29985"/>
        <dbReference type="ChEBI" id="CHEBI:30616"/>
        <dbReference type="ChEBI" id="CHEBI:37563"/>
        <dbReference type="ChEBI" id="CHEBI:43474"/>
        <dbReference type="ChEBI" id="CHEBI:46398"/>
        <dbReference type="ChEBI" id="CHEBI:58359"/>
        <dbReference type="ChEBI" id="CHEBI:456216"/>
        <dbReference type="EC" id="6.3.4.2"/>
    </reaction>
</comment>
<evidence type="ECO:0000256" key="8">
    <source>
        <dbReference type="ARBA" id="ARBA00047781"/>
    </source>
</evidence>
<evidence type="ECO:0000313" key="12">
    <source>
        <dbReference type="EMBL" id="MDT8997867.1"/>
    </source>
</evidence>
<feature type="region of interest" description="Amidoligase domain" evidence="9">
    <location>
        <begin position="1"/>
        <end position="270"/>
    </location>
</feature>
<dbReference type="EC" id="6.3.4.2" evidence="9"/>
<evidence type="ECO:0000256" key="4">
    <source>
        <dbReference type="ARBA" id="ARBA00022741"/>
    </source>
</evidence>
<comment type="pathway">
    <text evidence="1 9">Pyrimidine metabolism; CTP biosynthesis via de novo pathway; CTP from UDP: step 2/2.</text>
</comment>
<comment type="catalytic activity">
    <reaction evidence="9">
        <text>UTP + NH4(+) + ATP = CTP + ADP + phosphate + 2 H(+)</text>
        <dbReference type="Rhea" id="RHEA:16597"/>
        <dbReference type="ChEBI" id="CHEBI:15378"/>
        <dbReference type="ChEBI" id="CHEBI:28938"/>
        <dbReference type="ChEBI" id="CHEBI:30616"/>
        <dbReference type="ChEBI" id="CHEBI:37563"/>
        <dbReference type="ChEBI" id="CHEBI:43474"/>
        <dbReference type="ChEBI" id="CHEBI:46398"/>
        <dbReference type="ChEBI" id="CHEBI:456216"/>
    </reaction>
</comment>
<feature type="binding site" evidence="9">
    <location>
        <position position="227"/>
    </location>
    <ligand>
        <name>UTP</name>
        <dbReference type="ChEBI" id="CHEBI:46398"/>
    </ligand>
</feature>
<feature type="binding site" evidence="9">
    <location>
        <position position="407"/>
    </location>
    <ligand>
        <name>L-glutamine</name>
        <dbReference type="ChEBI" id="CHEBI:58359"/>
    </ligand>
</feature>
<gene>
    <name evidence="9" type="primary">pyrG</name>
    <name evidence="12" type="ORF">RQP53_01105</name>
</gene>
<reference evidence="12" key="1">
    <citation type="submission" date="2023-09" db="EMBL/GenBank/DDBJ databases">
        <title>Paucibacter sp. APW11 Genome sequencing and assembly.</title>
        <authorList>
            <person name="Kim I."/>
        </authorList>
    </citation>
    <scope>NUCLEOTIDE SEQUENCE</scope>
    <source>
        <strain evidence="12">APW11</strain>
    </source>
</reference>
<feature type="binding site" evidence="9">
    <location>
        <begin position="151"/>
        <end position="153"/>
    </location>
    <ligand>
        <name>CTP</name>
        <dbReference type="ChEBI" id="CHEBI:37563"/>
        <note>allosteric inhibitor</note>
    </ligand>
</feature>
<dbReference type="CDD" id="cd01746">
    <property type="entry name" value="GATase1_CTP_Synthase"/>
    <property type="match status" value="1"/>
</dbReference>
<feature type="binding site" evidence="9">
    <location>
        <position position="227"/>
    </location>
    <ligand>
        <name>CTP</name>
        <dbReference type="ChEBI" id="CHEBI:37563"/>
        <note>allosteric inhibitor</note>
    </ligand>
</feature>
<keyword evidence="7 9" id="KW-0665">Pyrimidine biosynthesis</keyword>
<feature type="active site" description="Nucleophile; for glutamine hydrolysis" evidence="9">
    <location>
        <position position="383"/>
    </location>
</feature>
<evidence type="ECO:0000313" key="13">
    <source>
        <dbReference type="Proteomes" id="UP001246372"/>
    </source>
</evidence>
<keyword evidence="6 9" id="KW-0315">Glutamine amidotransferase</keyword>
<dbReference type="Gene3D" id="3.40.50.880">
    <property type="match status" value="1"/>
</dbReference>
<evidence type="ECO:0000256" key="2">
    <source>
        <dbReference type="ARBA" id="ARBA00007533"/>
    </source>
</evidence>
<dbReference type="InterPro" id="IPR033828">
    <property type="entry name" value="GATase1_CTP_Synthase"/>
</dbReference>
<feature type="binding site" evidence="9">
    <location>
        <position position="144"/>
    </location>
    <ligand>
        <name>Mg(2+)</name>
        <dbReference type="ChEBI" id="CHEBI:18420"/>
    </ligand>
</feature>
<dbReference type="NCBIfam" id="NF003792">
    <property type="entry name" value="PRK05380.1"/>
    <property type="match status" value="1"/>
</dbReference>
<dbReference type="CDD" id="cd03113">
    <property type="entry name" value="CTPS_N"/>
    <property type="match status" value="1"/>
</dbReference>
<dbReference type="SUPFAM" id="SSF52540">
    <property type="entry name" value="P-loop containing nucleoside triphosphate hydrolases"/>
    <property type="match status" value="1"/>
</dbReference>
<feature type="binding site" evidence="9">
    <location>
        <position position="71"/>
    </location>
    <ligand>
        <name>ATP</name>
        <dbReference type="ChEBI" id="CHEBI:30616"/>
    </ligand>
</feature>
<evidence type="ECO:0000256" key="9">
    <source>
        <dbReference type="HAMAP-Rule" id="MF_01227"/>
    </source>
</evidence>
<dbReference type="InterPro" id="IPR029062">
    <property type="entry name" value="Class_I_gatase-like"/>
</dbReference>
<accession>A0ABU3P6G0</accession>
<feature type="binding site" evidence="9">
    <location>
        <position position="473"/>
    </location>
    <ligand>
        <name>L-glutamine</name>
        <dbReference type="ChEBI" id="CHEBI:58359"/>
    </ligand>
</feature>
<feature type="active site" evidence="9">
    <location>
        <position position="522"/>
    </location>
</feature>
<comment type="activity regulation">
    <text evidence="9">Allosterically activated by GTP, when glutamine is the substrate; GTP has no effect on the reaction when ammonia is the substrate. The allosteric effector GTP functions by stabilizing the protein conformation that binds the tetrahedral intermediate(s) formed during glutamine hydrolysis. Inhibited by the product CTP, via allosteric rather than competitive inhibition.</text>
</comment>
<keyword evidence="4 9" id="KW-0547">Nucleotide-binding</keyword>
<evidence type="ECO:0000256" key="5">
    <source>
        <dbReference type="ARBA" id="ARBA00022840"/>
    </source>
</evidence>
<keyword evidence="9" id="KW-0460">Magnesium</keyword>
<comment type="similarity">
    <text evidence="2 9">Belongs to the CTP synthase family.</text>
</comment>
<comment type="caution">
    <text evidence="9">Lacks conserved residue(s) required for the propagation of feature annotation.</text>
</comment>
<dbReference type="PANTHER" id="PTHR11550:SF0">
    <property type="entry name" value="CTP SYNTHASE-RELATED"/>
    <property type="match status" value="1"/>
</dbReference>
<dbReference type="HAMAP" id="MF_01227">
    <property type="entry name" value="PyrG"/>
    <property type="match status" value="1"/>
</dbReference>
<comment type="miscellaneous">
    <text evidence="9">CTPSs have evolved a hybrid strategy for distinguishing between UTP and CTP. The overlapping regions of the product feedback inhibitory and substrate sites recognize a common feature in both compounds, the triphosphate moiety. To differentiate isosteric substrate and product pyrimidine rings, an additional pocket far from the expected kinase/ligase catalytic site, specifically recognizes the cytosine and ribose portions of the product inhibitor.</text>
</comment>
<feature type="binding site" evidence="9">
    <location>
        <begin position="191"/>
        <end position="196"/>
    </location>
    <ligand>
        <name>UTP</name>
        <dbReference type="ChEBI" id="CHEBI:46398"/>
    </ligand>
</feature>
<evidence type="ECO:0000256" key="1">
    <source>
        <dbReference type="ARBA" id="ARBA00005171"/>
    </source>
</evidence>
<dbReference type="Pfam" id="PF06418">
    <property type="entry name" value="CTP_synth_N"/>
    <property type="match status" value="1"/>
</dbReference>
<name>A0ABU3P6G0_9BURK</name>
<feature type="binding site" evidence="9">
    <location>
        <position position="13"/>
    </location>
    <ligand>
        <name>UTP</name>
        <dbReference type="ChEBI" id="CHEBI:46398"/>
    </ligand>
</feature>
<organism evidence="12 13">
    <name type="scientific">Roseateles aquae</name>
    <dbReference type="NCBI Taxonomy" id="3077235"/>
    <lineage>
        <taxon>Bacteria</taxon>
        <taxon>Pseudomonadati</taxon>
        <taxon>Pseudomonadota</taxon>
        <taxon>Betaproteobacteria</taxon>
        <taxon>Burkholderiales</taxon>
        <taxon>Sphaerotilaceae</taxon>
        <taxon>Roseateles</taxon>
    </lineage>
</organism>
<dbReference type="InterPro" id="IPR004468">
    <property type="entry name" value="CTP_synthase"/>
</dbReference>
<keyword evidence="13" id="KW-1185">Reference proteome</keyword>
<feature type="binding site" evidence="9">
    <location>
        <position position="71"/>
    </location>
    <ligand>
        <name>Mg(2+)</name>
        <dbReference type="ChEBI" id="CHEBI:18420"/>
    </ligand>
</feature>
<dbReference type="SUPFAM" id="SSF52317">
    <property type="entry name" value="Class I glutamine amidotransferase-like"/>
    <property type="match status" value="1"/>
</dbReference>
<dbReference type="Pfam" id="PF00117">
    <property type="entry name" value="GATase"/>
    <property type="match status" value="1"/>
</dbReference>
<dbReference type="RefSeq" id="WP_315648112.1">
    <property type="nucleotide sequence ID" value="NZ_JAVXZY010000001.1"/>
</dbReference>
<keyword evidence="3 9" id="KW-0436">Ligase</keyword>
<feature type="binding site" evidence="9">
    <location>
        <position position="245"/>
    </location>
    <ligand>
        <name>ATP</name>
        <dbReference type="ChEBI" id="CHEBI:30616"/>
    </ligand>
</feature>
<feature type="binding site" evidence="9">
    <location>
        <position position="356"/>
    </location>
    <ligand>
        <name>L-glutamine</name>
        <dbReference type="ChEBI" id="CHEBI:58359"/>
    </ligand>
</feature>
<comment type="subunit">
    <text evidence="9">Homotetramer.</text>
</comment>
<evidence type="ECO:0000259" key="10">
    <source>
        <dbReference type="Pfam" id="PF00117"/>
    </source>
</evidence>
<dbReference type="EMBL" id="JAVXZY010000001">
    <property type="protein sequence ID" value="MDT8997867.1"/>
    <property type="molecule type" value="Genomic_DNA"/>
</dbReference>
<feature type="domain" description="CTP synthase N-terminal" evidence="11">
    <location>
        <begin position="3"/>
        <end position="270"/>
    </location>
</feature>
<feature type="active site" evidence="9">
    <location>
        <position position="520"/>
    </location>
</feature>
<dbReference type="PANTHER" id="PTHR11550">
    <property type="entry name" value="CTP SYNTHASE"/>
    <property type="match status" value="1"/>
</dbReference>
<keyword evidence="5 9" id="KW-0067">ATP-binding</keyword>
<feature type="binding site" evidence="9">
    <location>
        <position position="13"/>
    </location>
    <ligand>
        <name>CTP</name>
        <dbReference type="ChEBI" id="CHEBI:37563"/>
        <note>allosteric inhibitor</note>
    </ligand>
</feature>
<evidence type="ECO:0000259" key="11">
    <source>
        <dbReference type="Pfam" id="PF06418"/>
    </source>
</evidence>
<dbReference type="InterPro" id="IPR017456">
    <property type="entry name" value="CTP_synthase_N"/>
</dbReference>
<sequence length="548" mass="61097">MTKFVFVTGGVVSSLGKGIASASLAAILESRGLKVTLIKLDPYINVDPGTMSPFQHGEVFVTDDGAETDLDLGHYERFITTRMKKSNNFTTGQIYKSVLEKERRGDYLGKTVQVIPHITNEIQDFVRRGAGVGTPEEVDVAIVEIGGTVGDIESLPFLEAARQMSLRAGPTNTAFVHLTYVPWIAAAGELKTKPTQHTVQKLREIGVQPDALLCRADRRIPDDEREKISLFTNVPEYGVISMWDVNTIYKVPRMLHEQGLDQLICTKLQLNTKSTDLKRWDSLVYEVENPKTEVTIAMCGKYTDLSDSYKSLNEALRHAGIHNHARVNIEYIDSELLERENISQLAKFDAILVPGGFGKRGVEGKILAAQYAREHKLPYLGICLGMQVATIEYARHMAGLDGANSTEFDADAPHKVIALIDEWQDADGSIQKRDEKSDLGGTMRLGAQSSDVKPGTLAHDIYGPVVTERHRHRYEANEHYLDRLQQAGLVISAITQREKLTEMVELPREVHPWYVGVQFHPEFKSTPWDGHPLFTAFIKAALNHKQAA</sequence>
<feature type="binding site" evidence="9">
    <location>
        <begin position="191"/>
        <end position="196"/>
    </location>
    <ligand>
        <name>CTP</name>
        <dbReference type="ChEBI" id="CHEBI:37563"/>
        <note>allosteric inhibitor</note>
    </ligand>
</feature>
<feature type="binding site" evidence="9">
    <location>
        <begin position="384"/>
        <end position="387"/>
    </location>
    <ligand>
        <name>L-glutamine</name>
        <dbReference type="ChEBI" id="CHEBI:58359"/>
    </ligand>
</feature>
<dbReference type="NCBIfam" id="TIGR00337">
    <property type="entry name" value="PyrG"/>
    <property type="match status" value="1"/>
</dbReference>
<evidence type="ECO:0000256" key="6">
    <source>
        <dbReference type="ARBA" id="ARBA00022962"/>
    </source>
</evidence>
<comment type="catalytic activity">
    <reaction evidence="9">
        <text>L-glutamine + H2O = L-glutamate + NH4(+)</text>
        <dbReference type="Rhea" id="RHEA:15889"/>
        <dbReference type="ChEBI" id="CHEBI:15377"/>
        <dbReference type="ChEBI" id="CHEBI:28938"/>
        <dbReference type="ChEBI" id="CHEBI:29985"/>
        <dbReference type="ChEBI" id="CHEBI:58359"/>
    </reaction>
</comment>
<feature type="domain" description="Glutamine amidotransferase" evidence="10">
    <location>
        <begin position="305"/>
        <end position="539"/>
    </location>
</feature>